<reference evidence="1 2" key="1">
    <citation type="submission" date="2021-08" db="EMBL/GenBank/DDBJ databases">
        <title>Draft Genome Sequence of Phanerochaete sordida strain YK-624.</title>
        <authorList>
            <person name="Mori T."/>
            <person name="Dohra H."/>
            <person name="Suzuki T."/>
            <person name="Kawagishi H."/>
            <person name="Hirai H."/>
        </authorList>
    </citation>
    <scope>NUCLEOTIDE SEQUENCE [LARGE SCALE GENOMIC DNA]</scope>
    <source>
        <strain evidence="1 2">YK-624</strain>
    </source>
</reference>
<dbReference type="AlphaFoldDB" id="A0A9P3GIR2"/>
<gene>
    <name evidence="1" type="ORF">PsYK624_120460</name>
</gene>
<protein>
    <submittedName>
        <fullName evidence="1">Uncharacterized protein</fullName>
    </submittedName>
</protein>
<evidence type="ECO:0000313" key="2">
    <source>
        <dbReference type="Proteomes" id="UP000703269"/>
    </source>
</evidence>
<keyword evidence="2" id="KW-1185">Reference proteome</keyword>
<comment type="caution">
    <text evidence="1">The sequence shown here is derived from an EMBL/GenBank/DDBJ whole genome shotgun (WGS) entry which is preliminary data.</text>
</comment>
<name>A0A9P3GIR2_9APHY</name>
<organism evidence="1 2">
    <name type="scientific">Phanerochaete sordida</name>
    <dbReference type="NCBI Taxonomy" id="48140"/>
    <lineage>
        <taxon>Eukaryota</taxon>
        <taxon>Fungi</taxon>
        <taxon>Dikarya</taxon>
        <taxon>Basidiomycota</taxon>
        <taxon>Agaricomycotina</taxon>
        <taxon>Agaricomycetes</taxon>
        <taxon>Polyporales</taxon>
        <taxon>Phanerochaetaceae</taxon>
        <taxon>Phanerochaete</taxon>
    </lineage>
</organism>
<proteinExistence type="predicted"/>
<evidence type="ECO:0000313" key="1">
    <source>
        <dbReference type="EMBL" id="GJE95855.1"/>
    </source>
</evidence>
<dbReference type="EMBL" id="BPQB01000053">
    <property type="protein sequence ID" value="GJE95855.1"/>
    <property type="molecule type" value="Genomic_DNA"/>
</dbReference>
<sequence>MGRDAEYFNDVTANANAREELSVTSASSHFRGKSDVQWRACGHSASRRTVIGQQDPWPLDDNTGLEAFRLAYLFSQRRQ</sequence>
<dbReference type="Proteomes" id="UP000703269">
    <property type="component" value="Unassembled WGS sequence"/>
</dbReference>
<accession>A0A9P3GIR2</accession>